<reference evidence="1 2" key="1">
    <citation type="submission" date="2016-09" db="EMBL/GenBank/DDBJ databases">
        <title>genome sequence of Mycobacterium sp. 739 SCH.</title>
        <authorList>
            <person name="Greninger A.L."/>
            <person name="Qin X."/>
            <person name="Jerome K."/>
            <person name="Vora S."/>
            <person name="Quinn K."/>
        </authorList>
    </citation>
    <scope>NUCLEOTIDE SEQUENCE [LARGE SCALE GENOMIC DNA]</scope>
    <source>
        <strain evidence="1 2">SCH</strain>
    </source>
</reference>
<gene>
    <name evidence="1" type="ORF">BEL07_03135</name>
</gene>
<accession>A0A1E8Q983</accession>
<proteinExistence type="predicted"/>
<dbReference type="Proteomes" id="UP000178953">
    <property type="component" value="Unassembled WGS sequence"/>
</dbReference>
<sequence>MDYDWSPHYDTDDLYRHTLPNGQVIALRTFGSIYSKSWLYKLRNAQTDTDVQFAAIDRAACPLAQTILESVDAPIGGSDPLDALWEAWSKAGTSHGEGGDGLSLPN</sequence>
<name>A0A1E8Q983_9MYCO</name>
<protein>
    <submittedName>
        <fullName evidence="1">Uncharacterized protein</fullName>
    </submittedName>
</protein>
<organism evidence="1 2">
    <name type="scientific">Mycolicibacterium grossiae</name>
    <dbReference type="NCBI Taxonomy" id="1552759"/>
    <lineage>
        <taxon>Bacteria</taxon>
        <taxon>Bacillati</taxon>
        <taxon>Actinomycetota</taxon>
        <taxon>Actinomycetes</taxon>
        <taxon>Mycobacteriales</taxon>
        <taxon>Mycobacteriaceae</taxon>
        <taxon>Mycolicibacterium</taxon>
    </lineage>
</organism>
<evidence type="ECO:0000313" key="2">
    <source>
        <dbReference type="Proteomes" id="UP000178953"/>
    </source>
</evidence>
<keyword evidence="2" id="KW-1185">Reference proteome</keyword>
<dbReference type="AlphaFoldDB" id="A0A1E8Q983"/>
<comment type="caution">
    <text evidence="1">The sequence shown here is derived from an EMBL/GenBank/DDBJ whole genome shotgun (WGS) entry which is preliminary data.</text>
</comment>
<dbReference type="EMBL" id="MCHX01000005">
    <property type="protein sequence ID" value="OFJ55183.1"/>
    <property type="molecule type" value="Genomic_DNA"/>
</dbReference>
<evidence type="ECO:0000313" key="1">
    <source>
        <dbReference type="EMBL" id="OFJ55183.1"/>
    </source>
</evidence>